<dbReference type="OrthoDB" id="9777740at2"/>
<dbReference type="PANTHER" id="PTHR12110:SF41">
    <property type="entry name" value="INOSOSE DEHYDRATASE"/>
    <property type="match status" value="1"/>
</dbReference>
<dbReference type="PROSITE" id="PS51318">
    <property type="entry name" value="TAT"/>
    <property type="match status" value="1"/>
</dbReference>
<dbReference type="InterPro" id="IPR036237">
    <property type="entry name" value="Xyl_isomerase-like_sf"/>
</dbReference>
<dbReference type="Gene3D" id="3.20.20.150">
    <property type="entry name" value="Divalent-metal-dependent TIM barrel enzymes"/>
    <property type="match status" value="1"/>
</dbReference>
<dbReference type="EMBL" id="SJPJ01000001">
    <property type="protein sequence ID" value="TWT80258.1"/>
    <property type="molecule type" value="Genomic_DNA"/>
</dbReference>
<keyword evidence="2" id="KW-0456">Lyase</keyword>
<accession>A0A5C5YYT0</accession>
<keyword evidence="3" id="KW-1185">Reference proteome</keyword>
<evidence type="ECO:0000313" key="2">
    <source>
        <dbReference type="EMBL" id="TWT80258.1"/>
    </source>
</evidence>
<dbReference type="RefSeq" id="WP_146395315.1">
    <property type="nucleotide sequence ID" value="NZ_SJPJ01000001.1"/>
</dbReference>
<dbReference type="InterPro" id="IPR006311">
    <property type="entry name" value="TAT_signal"/>
</dbReference>
<dbReference type="SUPFAM" id="SSF51658">
    <property type="entry name" value="Xylose isomerase-like"/>
    <property type="match status" value="1"/>
</dbReference>
<sequence>MQAITRRRFLGQGGLAAGAALVACGTPGAARANPIEMPVGVQTYIVRDTIGQDFAGTLRRLAGMGFQSIEMCSPHGYGKSWESLTKLTATQMRETIGAAGLSCESCHYPFVELQEHLDERVAYAQELGLTQMVVSGFWLKKDATLDDWRKSAEACNRLGERTRNAGIQLAFHNHHFEFAQIDGTLIYDELMERLDPDLVKMQFQVAVINIGYKAVTYFRKYPGRFISLHLADYSAEKKQAVPIGQGVVDWDELFSEANAAGVKNYFVEMGAELLTPSAAYLHNLTV</sequence>
<dbReference type="InterPro" id="IPR013022">
    <property type="entry name" value="Xyl_isomerase-like_TIM-brl"/>
</dbReference>
<dbReference type="PANTHER" id="PTHR12110">
    <property type="entry name" value="HYDROXYPYRUVATE ISOMERASE"/>
    <property type="match status" value="1"/>
</dbReference>
<evidence type="ECO:0000313" key="3">
    <source>
        <dbReference type="Proteomes" id="UP000315010"/>
    </source>
</evidence>
<dbReference type="Proteomes" id="UP000315010">
    <property type="component" value="Unassembled WGS sequence"/>
</dbReference>
<feature type="domain" description="Xylose isomerase-like TIM barrel" evidence="1">
    <location>
        <begin position="59"/>
        <end position="267"/>
    </location>
</feature>
<organism evidence="2 3">
    <name type="scientific">Novipirellula herctigrandis</name>
    <dbReference type="NCBI Taxonomy" id="2527986"/>
    <lineage>
        <taxon>Bacteria</taxon>
        <taxon>Pseudomonadati</taxon>
        <taxon>Planctomycetota</taxon>
        <taxon>Planctomycetia</taxon>
        <taxon>Pirellulales</taxon>
        <taxon>Pirellulaceae</taxon>
        <taxon>Novipirellula</taxon>
    </lineage>
</organism>
<reference evidence="2 3" key="1">
    <citation type="submission" date="2019-02" db="EMBL/GenBank/DDBJ databases">
        <title>Deep-cultivation of Planctomycetes and their phenomic and genomic characterization uncovers novel biology.</title>
        <authorList>
            <person name="Wiegand S."/>
            <person name="Jogler M."/>
            <person name="Boedeker C."/>
            <person name="Pinto D."/>
            <person name="Vollmers J."/>
            <person name="Rivas-Marin E."/>
            <person name="Kohn T."/>
            <person name="Peeters S.H."/>
            <person name="Heuer A."/>
            <person name="Rast P."/>
            <person name="Oberbeckmann S."/>
            <person name="Bunk B."/>
            <person name="Jeske O."/>
            <person name="Meyerdierks A."/>
            <person name="Storesund J.E."/>
            <person name="Kallscheuer N."/>
            <person name="Luecker S."/>
            <person name="Lage O.M."/>
            <person name="Pohl T."/>
            <person name="Merkel B.J."/>
            <person name="Hornburger P."/>
            <person name="Mueller R.-W."/>
            <person name="Bruemmer F."/>
            <person name="Labrenz M."/>
            <person name="Spormann A.M."/>
            <person name="Op Den Camp H."/>
            <person name="Overmann J."/>
            <person name="Amann R."/>
            <person name="Jetten M.S.M."/>
            <person name="Mascher T."/>
            <person name="Medema M.H."/>
            <person name="Devos D.P."/>
            <person name="Kaster A.-K."/>
            <person name="Ovreas L."/>
            <person name="Rohde M."/>
            <person name="Galperin M.Y."/>
            <person name="Jogler C."/>
        </authorList>
    </citation>
    <scope>NUCLEOTIDE SEQUENCE [LARGE SCALE GENOMIC DNA]</scope>
    <source>
        <strain evidence="2 3">CA13</strain>
    </source>
</reference>
<dbReference type="Pfam" id="PF01261">
    <property type="entry name" value="AP_endonuc_2"/>
    <property type="match status" value="1"/>
</dbReference>
<comment type="caution">
    <text evidence="2">The sequence shown here is derived from an EMBL/GenBank/DDBJ whole genome shotgun (WGS) entry which is preliminary data.</text>
</comment>
<dbReference type="EC" id="4.2.1.44" evidence="2"/>
<dbReference type="AlphaFoldDB" id="A0A5C5YYT0"/>
<evidence type="ECO:0000259" key="1">
    <source>
        <dbReference type="Pfam" id="PF01261"/>
    </source>
</evidence>
<dbReference type="InterPro" id="IPR050312">
    <property type="entry name" value="IolE/XylAMocC-like"/>
</dbReference>
<gene>
    <name evidence="2" type="primary">iolE_4</name>
    <name evidence="2" type="ORF">CA13_16710</name>
</gene>
<dbReference type="GO" id="GO:0050114">
    <property type="term" value="F:myo-inosose-2 dehydratase activity"/>
    <property type="evidence" value="ECO:0007669"/>
    <property type="project" value="UniProtKB-EC"/>
</dbReference>
<proteinExistence type="predicted"/>
<protein>
    <submittedName>
        <fullName evidence="2">Inosose dehydratase</fullName>
        <ecNumber evidence="2">4.2.1.44</ecNumber>
    </submittedName>
</protein>
<dbReference type="PROSITE" id="PS51257">
    <property type="entry name" value="PROKAR_LIPOPROTEIN"/>
    <property type="match status" value="1"/>
</dbReference>
<name>A0A5C5YYT0_9BACT</name>